<proteinExistence type="predicted"/>
<accession>A0A6N4DSN0</accession>
<comment type="caution">
    <text evidence="3">The sequence shown here is derived from an EMBL/GenBank/DDBJ whole genome shotgun (WGS) entry which is preliminary data.</text>
</comment>
<name>A0A6N4DSN0_9GAMM</name>
<dbReference type="CDD" id="cd12797">
    <property type="entry name" value="M23_peptidase"/>
    <property type="match status" value="1"/>
</dbReference>
<feature type="signal peptide" evidence="1">
    <location>
        <begin position="1"/>
        <end position="19"/>
    </location>
</feature>
<reference evidence="3 4" key="1">
    <citation type="submission" date="2018-01" db="EMBL/GenBank/DDBJ databases">
        <title>Novel co-symbiosis in the lucinid bivalve Phacoides pectinatus.</title>
        <authorList>
            <person name="Lim S.J."/>
            <person name="Davis B.G."/>
            <person name="Gill D.E."/>
            <person name="Engel A.S."/>
            <person name="Anderson L.C."/>
            <person name="Campbell B.J."/>
        </authorList>
    </citation>
    <scope>NUCLEOTIDE SEQUENCE [LARGE SCALE GENOMIC DNA]</scope>
    <source>
        <strain evidence="3">N3_P5</strain>
    </source>
</reference>
<dbReference type="InterPro" id="IPR050570">
    <property type="entry name" value="Cell_wall_metabolism_enzyme"/>
</dbReference>
<evidence type="ECO:0000259" key="2">
    <source>
        <dbReference type="Pfam" id="PF01551"/>
    </source>
</evidence>
<evidence type="ECO:0000313" key="4">
    <source>
        <dbReference type="Proteomes" id="UP000250928"/>
    </source>
</evidence>
<dbReference type="EMBL" id="PQCO01000227">
    <property type="protein sequence ID" value="PUE00297.1"/>
    <property type="molecule type" value="Genomic_DNA"/>
</dbReference>
<feature type="chain" id="PRO_5026672660" evidence="1">
    <location>
        <begin position="20"/>
        <end position="272"/>
    </location>
</feature>
<dbReference type="PANTHER" id="PTHR21666">
    <property type="entry name" value="PEPTIDASE-RELATED"/>
    <property type="match status" value="1"/>
</dbReference>
<dbReference type="PANTHER" id="PTHR21666:SF285">
    <property type="entry name" value="M23 FAMILY METALLOPEPTIDASE"/>
    <property type="match status" value="1"/>
</dbReference>
<dbReference type="InterPro" id="IPR016047">
    <property type="entry name" value="M23ase_b-sheet_dom"/>
</dbReference>
<dbReference type="Pfam" id="PF01551">
    <property type="entry name" value="Peptidase_M23"/>
    <property type="match status" value="1"/>
</dbReference>
<dbReference type="SUPFAM" id="SSF51261">
    <property type="entry name" value="Duplicated hybrid motif"/>
    <property type="match status" value="1"/>
</dbReference>
<dbReference type="AlphaFoldDB" id="A0A6N4DSN0"/>
<dbReference type="Proteomes" id="UP000250928">
    <property type="component" value="Unassembled WGS sequence"/>
</dbReference>
<evidence type="ECO:0000313" key="3">
    <source>
        <dbReference type="EMBL" id="PUE00297.1"/>
    </source>
</evidence>
<protein>
    <submittedName>
        <fullName evidence="3">Peptidase M23</fullName>
    </submittedName>
</protein>
<dbReference type="GO" id="GO:0004222">
    <property type="term" value="F:metalloendopeptidase activity"/>
    <property type="evidence" value="ECO:0007669"/>
    <property type="project" value="TreeGrafter"/>
</dbReference>
<dbReference type="Gene3D" id="2.70.70.10">
    <property type="entry name" value="Glucose Permease (Domain IIA)"/>
    <property type="match status" value="1"/>
</dbReference>
<gene>
    <name evidence="3" type="ORF">C3L24_09525</name>
</gene>
<organism evidence="3 4">
    <name type="scientific">Candidatus Sedimenticola endophacoides</name>
    <dbReference type="NCBI Taxonomy" id="2548426"/>
    <lineage>
        <taxon>Bacteria</taxon>
        <taxon>Pseudomonadati</taxon>
        <taxon>Pseudomonadota</taxon>
        <taxon>Gammaproteobacteria</taxon>
        <taxon>Chromatiales</taxon>
        <taxon>Sedimenticolaceae</taxon>
        <taxon>Sedimenticola</taxon>
    </lineage>
</organism>
<feature type="domain" description="M23ase beta-sheet core" evidence="2">
    <location>
        <begin position="165"/>
        <end position="260"/>
    </location>
</feature>
<dbReference type="FunFam" id="2.70.70.10:FF:000019">
    <property type="entry name" value="M23 family peptidase"/>
    <property type="match status" value="1"/>
</dbReference>
<sequence length="272" mass="30048">MHVSVWLLVLSLSATTAWAGLTIRGEPVQGGLLVAETTPGARVSVDGVEVRVSPQGAFLIGFGRDHEPTSRVEITYPDGSREQRQLSVARREYRIQRIDGLPQRKVRPRQADLERIRKEAAAIGRARHRDDPRADFLSGWQWPVTGRITGVYGSQRVLNGEPRRPHFGVDIAAPVGTPVRAPADGVVTFAHPDMFYSGATLVLDHGHRLSSSFLHLEKILVEEGQRVARGEVIARVGASGRVTGAHLDWRMNYHRQRVDPQGLVPPMPEPGR</sequence>
<keyword evidence="1" id="KW-0732">Signal</keyword>
<evidence type="ECO:0000256" key="1">
    <source>
        <dbReference type="SAM" id="SignalP"/>
    </source>
</evidence>
<dbReference type="InterPro" id="IPR011055">
    <property type="entry name" value="Dup_hybrid_motif"/>
</dbReference>